<feature type="non-terminal residue" evidence="1">
    <location>
        <position position="1"/>
    </location>
</feature>
<dbReference type="AlphaFoldDB" id="A0A699V9R0"/>
<name>A0A699V9R0_TANCI</name>
<accession>A0A699V9R0</accession>
<protein>
    <submittedName>
        <fullName evidence="1">Uncharacterized protein</fullName>
    </submittedName>
</protein>
<organism evidence="1">
    <name type="scientific">Tanacetum cinerariifolium</name>
    <name type="common">Dalmatian daisy</name>
    <name type="synonym">Chrysanthemum cinerariifolium</name>
    <dbReference type="NCBI Taxonomy" id="118510"/>
    <lineage>
        <taxon>Eukaryota</taxon>
        <taxon>Viridiplantae</taxon>
        <taxon>Streptophyta</taxon>
        <taxon>Embryophyta</taxon>
        <taxon>Tracheophyta</taxon>
        <taxon>Spermatophyta</taxon>
        <taxon>Magnoliopsida</taxon>
        <taxon>eudicotyledons</taxon>
        <taxon>Gunneridae</taxon>
        <taxon>Pentapetalae</taxon>
        <taxon>asterids</taxon>
        <taxon>campanulids</taxon>
        <taxon>Asterales</taxon>
        <taxon>Asteraceae</taxon>
        <taxon>Asteroideae</taxon>
        <taxon>Anthemideae</taxon>
        <taxon>Anthemidinae</taxon>
        <taxon>Tanacetum</taxon>
    </lineage>
</organism>
<sequence length="112" mass="12914">VESSVKGTVEVELDQRVRPVIDDDVRESVRDDVPDNVIVDGAVEVTYETLGGLGHRIVATSQQSAAMSERIETLEWDNVRLKDMLDIERQRVDRLRSSMTYVLRDLRQIRRF</sequence>
<reference evidence="1" key="1">
    <citation type="journal article" date="2019" name="Sci. Rep.">
        <title>Draft genome of Tanacetum cinerariifolium, the natural source of mosquito coil.</title>
        <authorList>
            <person name="Yamashiro T."/>
            <person name="Shiraishi A."/>
            <person name="Satake H."/>
            <person name="Nakayama K."/>
        </authorList>
    </citation>
    <scope>NUCLEOTIDE SEQUENCE</scope>
</reference>
<dbReference type="EMBL" id="BKCJ011388909">
    <property type="protein sequence ID" value="GFD28824.1"/>
    <property type="molecule type" value="Genomic_DNA"/>
</dbReference>
<gene>
    <name evidence="1" type="ORF">Tci_900793</name>
</gene>
<proteinExistence type="predicted"/>
<comment type="caution">
    <text evidence="1">The sequence shown here is derived from an EMBL/GenBank/DDBJ whole genome shotgun (WGS) entry which is preliminary data.</text>
</comment>
<evidence type="ECO:0000313" key="1">
    <source>
        <dbReference type="EMBL" id="GFD28824.1"/>
    </source>
</evidence>